<evidence type="ECO:0000259" key="2">
    <source>
        <dbReference type="Pfam" id="PF12172"/>
    </source>
</evidence>
<sequence length="134" mass="15392">MEALKILPTPTIETQIFWDACQQEKLLVQQCKECEHVQFYPRLMCTNCSSREVGWIESSGFAKVVTYTIVHRPILPAYQKEAPYILAVVQLEEGPTMMTNIVNCNHDSIKCGLQVKVLFQDWEKGFLVPVFEPI</sequence>
<dbReference type="Pfam" id="PF01796">
    <property type="entry name" value="OB_ChsH2_C"/>
    <property type="match status" value="1"/>
</dbReference>
<evidence type="ECO:0008006" key="5">
    <source>
        <dbReference type="Google" id="ProtNLM"/>
    </source>
</evidence>
<dbReference type="Gene3D" id="6.10.30.10">
    <property type="match status" value="1"/>
</dbReference>
<accession>A0A285UP11</accession>
<feature type="domain" description="ChsH2 C-terminal OB-fold" evidence="1">
    <location>
        <begin position="55"/>
        <end position="120"/>
    </location>
</feature>
<dbReference type="PANTHER" id="PTHR34075">
    <property type="entry name" value="BLR3430 PROTEIN"/>
    <property type="match status" value="1"/>
</dbReference>
<dbReference type="InterPro" id="IPR022002">
    <property type="entry name" value="ChsH2_Znr"/>
</dbReference>
<evidence type="ECO:0000313" key="4">
    <source>
        <dbReference type="Proteomes" id="UP000219252"/>
    </source>
</evidence>
<feature type="domain" description="ChsH2 rubredoxin-like zinc ribbon" evidence="2">
    <location>
        <begin position="18"/>
        <end position="53"/>
    </location>
</feature>
<dbReference type="Pfam" id="PF12172">
    <property type="entry name" value="zf-ChsH2"/>
    <property type="match status" value="1"/>
</dbReference>
<name>A0A285UP11_9BACL</name>
<evidence type="ECO:0000313" key="3">
    <source>
        <dbReference type="EMBL" id="SOC43128.1"/>
    </source>
</evidence>
<dbReference type="InterPro" id="IPR052513">
    <property type="entry name" value="Thioester_dehydratase-like"/>
</dbReference>
<protein>
    <recommendedName>
        <fullName evidence="5">Zn-ribbon domain-containing OB-fold protein</fullName>
    </recommendedName>
</protein>
<dbReference type="Proteomes" id="UP000219252">
    <property type="component" value="Unassembled WGS sequence"/>
</dbReference>
<dbReference type="AlphaFoldDB" id="A0A285UP11"/>
<dbReference type="SUPFAM" id="SSF50249">
    <property type="entry name" value="Nucleic acid-binding proteins"/>
    <property type="match status" value="1"/>
</dbReference>
<dbReference type="EMBL" id="OBQC01000014">
    <property type="protein sequence ID" value="SOC43128.1"/>
    <property type="molecule type" value="Genomic_DNA"/>
</dbReference>
<dbReference type="InterPro" id="IPR002878">
    <property type="entry name" value="ChsH2_C"/>
</dbReference>
<gene>
    <name evidence="3" type="ORF">SAMN05877842_11487</name>
</gene>
<proteinExistence type="predicted"/>
<dbReference type="InterPro" id="IPR012340">
    <property type="entry name" value="NA-bd_OB-fold"/>
</dbReference>
<reference evidence="4" key="1">
    <citation type="submission" date="2017-08" db="EMBL/GenBank/DDBJ databases">
        <authorList>
            <person name="Varghese N."/>
            <person name="Submissions S."/>
        </authorList>
    </citation>
    <scope>NUCLEOTIDE SEQUENCE [LARGE SCALE GENOMIC DNA]</scope>
    <source>
        <strain evidence="4">JC23</strain>
    </source>
</reference>
<organism evidence="3 4">
    <name type="scientific">Ureibacillus acetophenoni</name>
    <dbReference type="NCBI Taxonomy" id="614649"/>
    <lineage>
        <taxon>Bacteria</taxon>
        <taxon>Bacillati</taxon>
        <taxon>Bacillota</taxon>
        <taxon>Bacilli</taxon>
        <taxon>Bacillales</taxon>
        <taxon>Caryophanaceae</taxon>
        <taxon>Ureibacillus</taxon>
    </lineage>
</organism>
<keyword evidence="4" id="KW-1185">Reference proteome</keyword>
<evidence type="ECO:0000259" key="1">
    <source>
        <dbReference type="Pfam" id="PF01796"/>
    </source>
</evidence>
<dbReference type="PANTHER" id="PTHR34075:SF5">
    <property type="entry name" value="BLR3430 PROTEIN"/>
    <property type="match status" value="1"/>
</dbReference>